<dbReference type="Proteomes" id="UP000612362">
    <property type="component" value="Unassembled WGS sequence"/>
</dbReference>
<feature type="chain" id="PRO_5035304510" evidence="1">
    <location>
        <begin position="23"/>
        <end position="76"/>
    </location>
</feature>
<sequence length="76" mass="8114">MALLLACALLLGGNALSTRSTAAPASTESVVTKAAPSSPGMFTQAIPASFDPYTHLHEGVYWRDAHTRQQVQPFAW</sequence>
<feature type="signal peptide" evidence="1">
    <location>
        <begin position="1"/>
        <end position="22"/>
    </location>
</feature>
<organism evidence="2 3">
    <name type="scientific">Ktedonospora formicarum</name>
    <dbReference type="NCBI Taxonomy" id="2778364"/>
    <lineage>
        <taxon>Bacteria</taxon>
        <taxon>Bacillati</taxon>
        <taxon>Chloroflexota</taxon>
        <taxon>Ktedonobacteria</taxon>
        <taxon>Ktedonobacterales</taxon>
        <taxon>Ktedonobacteraceae</taxon>
        <taxon>Ktedonospora</taxon>
    </lineage>
</organism>
<reference evidence="2" key="1">
    <citation type="submission" date="2020-10" db="EMBL/GenBank/DDBJ databases">
        <title>Taxonomic study of unclassified bacteria belonging to the class Ktedonobacteria.</title>
        <authorList>
            <person name="Yabe S."/>
            <person name="Wang C.M."/>
            <person name="Zheng Y."/>
            <person name="Sakai Y."/>
            <person name="Cavaletti L."/>
            <person name="Monciardini P."/>
            <person name="Donadio S."/>
        </authorList>
    </citation>
    <scope>NUCLEOTIDE SEQUENCE</scope>
    <source>
        <strain evidence="2">SOSP1-1</strain>
    </source>
</reference>
<evidence type="ECO:0000313" key="2">
    <source>
        <dbReference type="EMBL" id="GHO49923.1"/>
    </source>
</evidence>
<comment type="caution">
    <text evidence="2">The sequence shown here is derived from an EMBL/GenBank/DDBJ whole genome shotgun (WGS) entry which is preliminary data.</text>
</comment>
<keyword evidence="1" id="KW-0732">Signal</keyword>
<gene>
    <name evidence="2" type="ORF">KSX_80860</name>
</gene>
<name>A0A8J3ICV1_9CHLR</name>
<dbReference type="AlphaFoldDB" id="A0A8J3ICV1"/>
<keyword evidence="3" id="KW-1185">Reference proteome</keyword>
<evidence type="ECO:0000256" key="1">
    <source>
        <dbReference type="SAM" id="SignalP"/>
    </source>
</evidence>
<evidence type="ECO:0000313" key="3">
    <source>
        <dbReference type="Proteomes" id="UP000612362"/>
    </source>
</evidence>
<protein>
    <submittedName>
        <fullName evidence="2">Uncharacterized protein</fullName>
    </submittedName>
</protein>
<proteinExistence type="predicted"/>
<accession>A0A8J3ICV1</accession>
<dbReference type="EMBL" id="BNJF01000006">
    <property type="protein sequence ID" value="GHO49923.1"/>
    <property type="molecule type" value="Genomic_DNA"/>
</dbReference>